<evidence type="ECO:0000256" key="5">
    <source>
        <dbReference type="ARBA" id="ARBA00022723"/>
    </source>
</evidence>
<dbReference type="InterPro" id="IPR017907">
    <property type="entry name" value="Znf_RING_CS"/>
</dbReference>
<evidence type="ECO:0000256" key="7">
    <source>
        <dbReference type="ARBA" id="ARBA00022771"/>
    </source>
</evidence>
<evidence type="ECO:0000256" key="3">
    <source>
        <dbReference type="ARBA" id="ARBA00012251"/>
    </source>
</evidence>
<proteinExistence type="predicted"/>
<evidence type="ECO:0000256" key="1">
    <source>
        <dbReference type="ARBA" id="ARBA00001798"/>
    </source>
</evidence>
<keyword evidence="7 10" id="KW-0863">Zinc-finger</keyword>
<dbReference type="InterPro" id="IPR044066">
    <property type="entry name" value="TRIAD_supradom"/>
</dbReference>
<dbReference type="EMBL" id="WIUZ02000001">
    <property type="protein sequence ID" value="KAF9792210.1"/>
    <property type="molecule type" value="Genomic_DNA"/>
</dbReference>
<evidence type="ECO:0000259" key="13">
    <source>
        <dbReference type="PROSITE" id="PS50089"/>
    </source>
</evidence>
<keyword evidence="9" id="KW-0862">Zinc</keyword>
<dbReference type="OrthoDB" id="1431934at2759"/>
<dbReference type="PROSITE" id="PS51873">
    <property type="entry name" value="TRIAD"/>
    <property type="match status" value="1"/>
</dbReference>
<name>A0A9P6LBB3_9AGAM</name>
<dbReference type="Proteomes" id="UP000736335">
    <property type="component" value="Unassembled WGS sequence"/>
</dbReference>
<dbReference type="Pfam" id="PF22605">
    <property type="entry name" value="IBR_2"/>
    <property type="match status" value="1"/>
</dbReference>
<evidence type="ECO:0000256" key="9">
    <source>
        <dbReference type="ARBA" id="ARBA00022833"/>
    </source>
</evidence>
<dbReference type="PANTHER" id="PTHR11685">
    <property type="entry name" value="RBR FAMILY RING FINGER AND IBR DOMAIN-CONTAINING"/>
    <property type="match status" value="1"/>
</dbReference>
<evidence type="ECO:0000313" key="16">
    <source>
        <dbReference type="Proteomes" id="UP000736335"/>
    </source>
</evidence>
<evidence type="ECO:0000256" key="11">
    <source>
        <dbReference type="SAM" id="Coils"/>
    </source>
</evidence>
<keyword evidence="8" id="KW-0833">Ubl conjugation pathway</keyword>
<accession>A0A9P6LBB3</accession>
<dbReference type="AlphaFoldDB" id="A0A9P6LBB3"/>
<keyword evidence="4" id="KW-0808">Transferase</keyword>
<dbReference type="EC" id="2.3.2.31" evidence="3"/>
<protein>
    <recommendedName>
        <fullName evidence="3">RBR-type E3 ubiquitin transferase</fullName>
        <ecNumber evidence="3">2.3.2.31</ecNumber>
    </recommendedName>
</protein>
<sequence length="658" mass="72972">MGDSAEPQVNPTVNGTKEDVQVSRTDPIVLKILSGERVVISHGASQYQAGGISACGLAALNCARIVLTAEQDGPKGKDLLKFVVRTKTAHEITSICAQWSSPFHLEVEEIYKVPLFSKSLKLETSEFGLPSFERFRSVLSRLATSGTKSAAIVITRPPEIFTCVKISIPDDADVFMVFDSHSRPDHPDGAGFIFSTSIDTTAQHLYNLLAIDESILSDRTLQWQTQLLANFSGLLFVAKTNRFDTDPIEAERAMVESSLIILSLQAEVAELKSQNAALQRDLQAAVLKVEDDQRSSHKPSSSSKPSKKFLDSTWIPAPTKKKHRKKKNDNSSSGPTDYRPTPPAAVVYHSGEIQDTDWPPLPSLKSEQRNESYLTPRSSPPPSSRTPTPPVSALDEDGSTLVLKELQQEFDDEDSRLRTEREALANAQPFIFTCAVCTDEFPEDFVARVPGCGHGFCRECLRKYAVSKLEEHRFPILCPSCLADNTGKEPGTITSSLIIDIGISQDYFQIFDELQLSSFSILLHCRKCKKSMFVDRSEYQESRTINCPLPKCGYAWCKACQAQIDIGGPRHSCDGSSELRHLMKEQGWKHCPGCDTPIQKESGCHHMICLAPACNAHFCYVCGKLIVKSALRSEIQAAVSQHYRSCRLFDDVPARRRR</sequence>
<feature type="domain" description="RING-type" evidence="13">
    <location>
        <begin position="434"/>
        <end position="481"/>
    </location>
</feature>
<dbReference type="CDD" id="cd22584">
    <property type="entry name" value="Rcat_RBR_unk"/>
    <property type="match status" value="1"/>
</dbReference>
<feature type="compositionally biased region" description="Pro residues" evidence="12">
    <location>
        <begin position="378"/>
        <end position="390"/>
    </location>
</feature>
<evidence type="ECO:0000313" key="15">
    <source>
        <dbReference type="EMBL" id="KAF9792210.1"/>
    </source>
</evidence>
<reference evidence="15" key="2">
    <citation type="submission" date="2020-11" db="EMBL/GenBank/DDBJ databases">
        <authorList>
            <consortium name="DOE Joint Genome Institute"/>
            <person name="Kuo A."/>
            <person name="Miyauchi S."/>
            <person name="Kiss E."/>
            <person name="Drula E."/>
            <person name="Kohler A."/>
            <person name="Sanchez-Garcia M."/>
            <person name="Andreopoulos B."/>
            <person name="Barry K.W."/>
            <person name="Bonito G."/>
            <person name="Buee M."/>
            <person name="Carver A."/>
            <person name="Chen C."/>
            <person name="Cichocki N."/>
            <person name="Clum A."/>
            <person name="Culley D."/>
            <person name="Crous P.W."/>
            <person name="Fauchery L."/>
            <person name="Girlanda M."/>
            <person name="Hayes R."/>
            <person name="Keri Z."/>
            <person name="Labutti K."/>
            <person name="Lipzen A."/>
            <person name="Lombard V."/>
            <person name="Magnuson J."/>
            <person name="Maillard F."/>
            <person name="Morin E."/>
            <person name="Murat C."/>
            <person name="Nolan M."/>
            <person name="Ohm R."/>
            <person name="Pangilinan J."/>
            <person name="Pereira M."/>
            <person name="Perotto S."/>
            <person name="Peter M."/>
            <person name="Riley R."/>
            <person name="Sitrit Y."/>
            <person name="Stielow B."/>
            <person name="Szollosi G."/>
            <person name="Zifcakova L."/>
            <person name="Stursova M."/>
            <person name="Spatafora J.W."/>
            <person name="Tedersoo L."/>
            <person name="Vaario L.-M."/>
            <person name="Yamada A."/>
            <person name="Yan M."/>
            <person name="Wang P."/>
            <person name="Xu J."/>
            <person name="Bruns T."/>
            <person name="Baldrian P."/>
            <person name="Vilgalys R."/>
            <person name="Henrissat B."/>
            <person name="Grigoriev I.V."/>
            <person name="Hibbett D."/>
            <person name="Nagy L.G."/>
            <person name="Martin F.M."/>
        </authorList>
    </citation>
    <scope>NUCLEOTIDE SEQUENCE</scope>
    <source>
        <strain evidence="15">UH-Tt-Lm1</strain>
    </source>
</reference>
<evidence type="ECO:0000256" key="10">
    <source>
        <dbReference type="PROSITE-ProRule" id="PRU00175"/>
    </source>
</evidence>
<dbReference type="GO" id="GO:0016567">
    <property type="term" value="P:protein ubiquitination"/>
    <property type="evidence" value="ECO:0007669"/>
    <property type="project" value="InterPro"/>
</dbReference>
<gene>
    <name evidence="15" type="ORF">BJ322DRAFT_1102725</name>
</gene>
<feature type="coiled-coil region" evidence="11">
    <location>
        <begin position="261"/>
        <end position="288"/>
    </location>
</feature>
<dbReference type="Gene3D" id="3.30.40.10">
    <property type="entry name" value="Zinc/RING finger domain, C3HC4 (zinc finger)"/>
    <property type="match status" value="1"/>
</dbReference>
<evidence type="ECO:0000259" key="14">
    <source>
        <dbReference type="PROSITE" id="PS51873"/>
    </source>
</evidence>
<feature type="domain" description="RING-type" evidence="14">
    <location>
        <begin position="430"/>
        <end position="650"/>
    </location>
</feature>
<evidence type="ECO:0000256" key="6">
    <source>
        <dbReference type="ARBA" id="ARBA00022737"/>
    </source>
</evidence>
<comment type="caution">
    <text evidence="15">The sequence shown here is derived from an EMBL/GenBank/DDBJ whole genome shotgun (WGS) entry which is preliminary data.</text>
</comment>
<keyword evidence="5" id="KW-0479">Metal-binding</keyword>
<evidence type="ECO:0000256" key="4">
    <source>
        <dbReference type="ARBA" id="ARBA00022679"/>
    </source>
</evidence>
<comment type="catalytic activity">
    <reaction evidence="1">
        <text>[E2 ubiquitin-conjugating enzyme]-S-ubiquitinyl-L-cysteine + [acceptor protein]-L-lysine = [E2 ubiquitin-conjugating enzyme]-L-cysteine + [acceptor protein]-N(6)-ubiquitinyl-L-lysine.</text>
        <dbReference type="EC" id="2.3.2.31"/>
    </reaction>
</comment>
<dbReference type="GO" id="GO:0008270">
    <property type="term" value="F:zinc ion binding"/>
    <property type="evidence" value="ECO:0007669"/>
    <property type="project" value="UniProtKB-KW"/>
</dbReference>
<dbReference type="SMART" id="SM00184">
    <property type="entry name" value="RING"/>
    <property type="match status" value="1"/>
</dbReference>
<evidence type="ECO:0000256" key="2">
    <source>
        <dbReference type="ARBA" id="ARBA00004906"/>
    </source>
</evidence>
<dbReference type="PROSITE" id="PS00518">
    <property type="entry name" value="ZF_RING_1"/>
    <property type="match status" value="1"/>
</dbReference>
<reference evidence="15" key="1">
    <citation type="journal article" date="2020" name="Nat. Commun.">
        <title>Large-scale genome sequencing of mycorrhizal fungi provides insights into the early evolution of symbiotic traits.</title>
        <authorList>
            <person name="Miyauchi S."/>
            <person name="Kiss E."/>
            <person name="Kuo A."/>
            <person name="Drula E."/>
            <person name="Kohler A."/>
            <person name="Sanchez-Garcia M."/>
            <person name="Morin E."/>
            <person name="Andreopoulos B."/>
            <person name="Barry K.W."/>
            <person name="Bonito G."/>
            <person name="Buee M."/>
            <person name="Carver A."/>
            <person name="Chen C."/>
            <person name="Cichocki N."/>
            <person name="Clum A."/>
            <person name="Culley D."/>
            <person name="Crous P.W."/>
            <person name="Fauchery L."/>
            <person name="Girlanda M."/>
            <person name="Hayes R.D."/>
            <person name="Keri Z."/>
            <person name="LaButti K."/>
            <person name="Lipzen A."/>
            <person name="Lombard V."/>
            <person name="Magnuson J."/>
            <person name="Maillard F."/>
            <person name="Murat C."/>
            <person name="Nolan M."/>
            <person name="Ohm R.A."/>
            <person name="Pangilinan J."/>
            <person name="Pereira M.F."/>
            <person name="Perotto S."/>
            <person name="Peter M."/>
            <person name="Pfister S."/>
            <person name="Riley R."/>
            <person name="Sitrit Y."/>
            <person name="Stielow J.B."/>
            <person name="Szollosi G."/>
            <person name="Zifcakova L."/>
            <person name="Stursova M."/>
            <person name="Spatafora J.W."/>
            <person name="Tedersoo L."/>
            <person name="Vaario L.M."/>
            <person name="Yamada A."/>
            <person name="Yan M."/>
            <person name="Wang P."/>
            <person name="Xu J."/>
            <person name="Bruns T."/>
            <person name="Baldrian P."/>
            <person name="Vilgalys R."/>
            <person name="Dunand C."/>
            <person name="Henrissat B."/>
            <person name="Grigoriev I.V."/>
            <person name="Hibbett D."/>
            <person name="Nagy L.G."/>
            <person name="Martin F.M."/>
        </authorList>
    </citation>
    <scope>NUCLEOTIDE SEQUENCE</scope>
    <source>
        <strain evidence="15">UH-Tt-Lm1</strain>
    </source>
</reference>
<evidence type="ECO:0000256" key="8">
    <source>
        <dbReference type="ARBA" id="ARBA00022786"/>
    </source>
</evidence>
<evidence type="ECO:0000256" key="12">
    <source>
        <dbReference type="SAM" id="MobiDB-lite"/>
    </source>
</evidence>
<dbReference type="InterPro" id="IPR013083">
    <property type="entry name" value="Znf_RING/FYVE/PHD"/>
</dbReference>
<dbReference type="InterPro" id="IPR031127">
    <property type="entry name" value="E3_UB_ligase_RBR"/>
</dbReference>
<dbReference type="InterPro" id="IPR054694">
    <property type="entry name" value="Parkin-like_IBR"/>
</dbReference>
<dbReference type="GO" id="GO:0061630">
    <property type="term" value="F:ubiquitin protein ligase activity"/>
    <property type="evidence" value="ECO:0007669"/>
    <property type="project" value="UniProtKB-EC"/>
</dbReference>
<organism evidence="15 16">
    <name type="scientific">Thelephora terrestris</name>
    <dbReference type="NCBI Taxonomy" id="56493"/>
    <lineage>
        <taxon>Eukaryota</taxon>
        <taxon>Fungi</taxon>
        <taxon>Dikarya</taxon>
        <taxon>Basidiomycota</taxon>
        <taxon>Agaricomycotina</taxon>
        <taxon>Agaricomycetes</taxon>
        <taxon>Thelephorales</taxon>
        <taxon>Thelephoraceae</taxon>
        <taxon>Thelephora</taxon>
    </lineage>
</organism>
<dbReference type="SUPFAM" id="SSF57850">
    <property type="entry name" value="RING/U-box"/>
    <property type="match status" value="2"/>
</dbReference>
<dbReference type="InterPro" id="IPR001841">
    <property type="entry name" value="Znf_RING"/>
</dbReference>
<comment type="pathway">
    <text evidence="2">Protein modification; protein ubiquitination.</text>
</comment>
<keyword evidence="16" id="KW-1185">Reference proteome</keyword>
<dbReference type="PROSITE" id="PS50089">
    <property type="entry name" value="ZF_RING_2"/>
    <property type="match status" value="1"/>
</dbReference>
<feature type="region of interest" description="Disordered" evidence="12">
    <location>
        <begin position="289"/>
        <end position="396"/>
    </location>
</feature>
<dbReference type="Pfam" id="PF13639">
    <property type="entry name" value="zf-RING_2"/>
    <property type="match status" value="1"/>
</dbReference>
<keyword evidence="11" id="KW-0175">Coiled coil</keyword>
<dbReference type="Gene3D" id="1.20.120.1750">
    <property type="match status" value="1"/>
</dbReference>
<keyword evidence="6" id="KW-0677">Repeat</keyword>